<comment type="caution">
    <text evidence="3">The sequence shown here is derived from an EMBL/GenBank/DDBJ whole genome shotgun (WGS) entry which is preliminary data.</text>
</comment>
<evidence type="ECO:0000313" key="4">
    <source>
        <dbReference type="Proteomes" id="UP001174136"/>
    </source>
</evidence>
<evidence type="ECO:0000313" key="3">
    <source>
        <dbReference type="EMBL" id="KAK0156137.1"/>
    </source>
</evidence>
<dbReference type="Proteomes" id="UP001174136">
    <property type="component" value="Unassembled WGS sequence"/>
</dbReference>
<feature type="coiled-coil region" evidence="1">
    <location>
        <begin position="81"/>
        <end position="113"/>
    </location>
</feature>
<gene>
    <name evidence="3" type="ORF">N1851_000585</name>
</gene>
<name>A0AA47NDR1_MERPO</name>
<dbReference type="SUPFAM" id="SSF47353">
    <property type="entry name" value="Retrovirus capsid dimerization domain-like"/>
    <property type="match status" value="1"/>
</dbReference>
<accession>A0AA47NDR1</accession>
<dbReference type="PANTHER" id="PTHR46888:SF13">
    <property type="entry name" value="RIBONUCLEASE H"/>
    <property type="match status" value="1"/>
</dbReference>
<feature type="domain" description="SCAN box" evidence="2">
    <location>
        <begin position="218"/>
        <end position="306"/>
    </location>
</feature>
<proteinExistence type="predicted"/>
<dbReference type="InterPro" id="IPR038269">
    <property type="entry name" value="SCAN_sf"/>
</dbReference>
<dbReference type="Gene3D" id="1.10.4020.10">
    <property type="entry name" value="DNA breaking-rejoining enzymes"/>
    <property type="match status" value="1"/>
</dbReference>
<keyword evidence="1" id="KW-0175">Coiled coil</keyword>
<organism evidence="3 4">
    <name type="scientific">Merluccius polli</name>
    <name type="common">Benguela hake</name>
    <name type="synonym">Merluccius cadenati</name>
    <dbReference type="NCBI Taxonomy" id="89951"/>
    <lineage>
        <taxon>Eukaryota</taxon>
        <taxon>Metazoa</taxon>
        <taxon>Chordata</taxon>
        <taxon>Craniata</taxon>
        <taxon>Vertebrata</taxon>
        <taxon>Euteleostomi</taxon>
        <taxon>Actinopterygii</taxon>
        <taxon>Neopterygii</taxon>
        <taxon>Teleostei</taxon>
        <taxon>Neoteleostei</taxon>
        <taxon>Acanthomorphata</taxon>
        <taxon>Zeiogadaria</taxon>
        <taxon>Gadariae</taxon>
        <taxon>Gadiformes</taxon>
        <taxon>Gadoidei</taxon>
        <taxon>Merlucciidae</taxon>
        <taxon>Merluccius</taxon>
    </lineage>
</organism>
<protein>
    <recommendedName>
        <fullName evidence="2">SCAN box domain-containing protein</fullName>
    </recommendedName>
</protein>
<keyword evidence="4" id="KW-1185">Reference proteome</keyword>
<dbReference type="Pfam" id="PF02023">
    <property type="entry name" value="SCAN"/>
    <property type="match status" value="1"/>
</dbReference>
<evidence type="ECO:0000256" key="1">
    <source>
        <dbReference type="SAM" id="Coils"/>
    </source>
</evidence>
<dbReference type="InterPro" id="IPR003309">
    <property type="entry name" value="SCAN_dom"/>
</dbReference>
<dbReference type="EMBL" id="JAOPHQ010000028">
    <property type="protein sequence ID" value="KAK0156137.1"/>
    <property type="molecule type" value="Genomic_DNA"/>
</dbReference>
<reference evidence="3" key="1">
    <citation type="journal article" date="2023" name="Front. Mar. Sci.">
        <title>A new Merluccius polli reference genome to investigate the effects of global change in West African waters.</title>
        <authorList>
            <person name="Mateo J.L."/>
            <person name="Blanco-Fernandez C."/>
            <person name="Garcia-Vazquez E."/>
            <person name="Machado-Schiaffino G."/>
        </authorList>
    </citation>
    <scope>NUCLEOTIDE SEQUENCE</scope>
    <source>
        <strain evidence="3">C29</strain>
        <tissue evidence="3">Fin</tissue>
    </source>
</reference>
<sequence length="539" mass="61290">MEFSLEGFVAQPTLVLFYQCSKENLLLVAEHYDVTVMKQQSKKVIQRELLAALSDQGILSSGPEGGAVSMKPVQVQEALRMKEMELEMRRLDLKELELRNQVQLRELEERTKLEIRLKELELDPSSPHRRSAGSQAVFDINKCIRMIPPFNERDVDKYFILFERVAGTLKWPRDVWPLLLQCVLTGKAQEAYASLSPNDSLEYDKVKTAVLRAFELVPEAYRQKFRRYKKYDSHTYAEFGREKEALFDRWCHSKDITDFGKLRELILMEEFRNCLPDKIATYIAEQKVSTLSAASMLADEYVLTHRDSFDKQSRDPDSDFQPFLMKGFVSLVEGGAKVPVNIIRDTASNQSVILEHVLPFSEESALKSDVLVRGFDMQYVGLPLHNIYLDSDLVTGYVKVGVRAKFPIEGVSLLLGNDLAGGKLLINPEVIAVPLLTKSDNLAAEYPNVFTVCAVTRAMAERQELPQTEEVDLSDSFMADWPELSSVLFSEMVHKATPRFSWEKNPSTVPTGPGYNPPYNLVYQKNISVHLEDPPFTGK</sequence>
<dbReference type="AlphaFoldDB" id="A0AA47NDR1"/>
<evidence type="ECO:0000259" key="2">
    <source>
        <dbReference type="Pfam" id="PF02023"/>
    </source>
</evidence>
<dbReference type="PANTHER" id="PTHR46888">
    <property type="entry name" value="ZINC KNUCKLE DOMAINCONTAINING PROTEIN-RELATED"/>
    <property type="match status" value="1"/>
</dbReference>